<keyword evidence="3" id="KW-1185">Reference proteome</keyword>
<evidence type="ECO:0000313" key="3">
    <source>
        <dbReference type="Proteomes" id="UP001152795"/>
    </source>
</evidence>
<comment type="caution">
    <text evidence="2">The sequence shown here is derived from an EMBL/GenBank/DDBJ whole genome shotgun (WGS) entry which is preliminary data.</text>
</comment>
<dbReference type="EMBL" id="CACRXK020028825">
    <property type="protein sequence ID" value="CAB4041728.1"/>
    <property type="molecule type" value="Genomic_DNA"/>
</dbReference>
<dbReference type="Proteomes" id="UP001152795">
    <property type="component" value="Unassembled WGS sequence"/>
</dbReference>
<evidence type="ECO:0000313" key="2">
    <source>
        <dbReference type="EMBL" id="CAB4041728.1"/>
    </source>
</evidence>
<feature type="compositionally biased region" description="Basic and acidic residues" evidence="1">
    <location>
        <begin position="115"/>
        <end position="124"/>
    </location>
</feature>
<sequence length="124" mass="13627">MSSSHSDEDRNVSQYDIEDDLYVYGSPVYSTQVASDTQPSLPAASHVTHARTQKFIGGLTVEQKDKVLLEVLSNGKGSLDYANNLVEFGGHPSDPPQTKPPWCTSGVCQPMPTEEENRSCKKIR</sequence>
<proteinExistence type="predicted"/>
<feature type="non-terminal residue" evidence="2">
    <location>
        <position position="1"/>
    </location>
</feature>
<name>A0A6S7KD64_PARCT</name>
<dbReference type="AlphaFoldDB" id="A0A6S7KD64"/>
<organism evidence="2 3">
    <name type="scientific">Paramuricea clavata</name>
    <name type="common">Red gorgonian</name>
    <name type="synonym">Violescent sea-whip</name>
    <dbReference type="NCBI Taxonomy" id="317549"/>
    <lineage>
        <taxon>Eukaryota</taxon>
        <taxon>Metazoa</taxon>
        <taxon>Cnidaria</taxon>
        <taxon>Anthozoa</taxon>
        <taxon>Octocorallia</taxon>
        <taxon>Malacalcyonacea</taxon>
        <taxon>Plexauridae</taxon>
        <taxon>Paramuricea</taxon>
    </lineage>
</organism>
<gene>
    <name evidence="2" type="ORF">PACLA_8A066395</name>
</gene>
<feature type="region of interest" description="Disordered" evidence="1">
    <location>
        <begin position="90"/>
        <end position="124"/>
    </location>
</feature>
<reference evidence="2" key="1">
    <citation type="submission" date="2020-04" db="EMBL/GenBank/DDBJ databases">
        <authorList>
            <person name="Alioto T."/>
            <person name="Alioto T."/>
            <person name="Gomez Garrido J."/>
        </authorList>
    </citation>
    <scope>NUCLEOTIDE SEQUENCE</scope>
    <source>
        <strain evidence="2">A484AB</strain>
    </source>
</reference>
<accession>A0A6S7KD64</accession>
<protein>
    <submittedName>
        <fullName evidence="2">Uncharacterized protein</fullName>
    </submittedName>
</protein>
<evidence type="ECO:0000256" key="1">
    <source>
        <dbReference type="SAM" id="MobiDB-lite"/>
    </source>
</evidence>